<gene>
    <name evidence="2" type="ORF">GALMADRAFT_160347</name>
</gene>
<dbReference type="AlphaFoldDB" id="A0A067SQC4"/>
<organism evidence="2 3">
    <name type="scientific">Galerina marginata (strain CBS 339.88)</name>
    <dbReference type="NCBI Taxonomy" id="685588"/>
    <lineage>
        <taxon>Eukaryota</taxon>
        <taxon>Fungi</taxon>
        <taxon>Dikarya</taxon>
        <taxon>Basidiomycota</taxon>
        <taxon>Agaricomycotina</taxon>
        <taxon>Agaricomycetes</taxon>
        <taxon>Agaricomycetidae</taxon>
        <taxon>Agaricales</taxon>
        <taxon>Agaricineae</taxon>
        <taxon>Strophariaceae</taxon>
        <taxon>Galerina</taxon>
    </lineage>
</organism>
<dbReference type="HOGENOM" id="CLU_1906887_0_0_1"/>
<accession>A0A067SQC4</accession>
<feature type="region of interest" description="Disordered" evidence="1">
    <location>
        <begin position="1"/>
        <end position="46"/>
    </location>
</feature>
<dbReference type="Proteomes" id="UP000027222">
    <property type="component" value="Unassembled WGS sequence"/>
</dbReference>
<evidence type="ECO:0000256" key="1">
    <source>
        <dbReference type="SAM" id="MobiDB-lite"/>
    </source>
</evidence>
<evidence type="ECO:0000313" key="3">
    <source>
        <dbReference type="Proteomes" id="UP000027222"/>
    </source>
</evidence>
<dbReference type="EMBL" id="KL142400">
    <property type="protein sequence ID" value="KDR69889.1"/>
    <property type="molecule type" value="Genomic_DNA"/>
</dbReference>
<feature type="region of interest" description="Disordered" evidence="1">
    <location>
        <begin position="95"/>
        <end position="119"/>
    </location>
</feature>
<name>A0A067SQC4_GALM3</name>
<evidence type="ECO:0000313" key="2">
    <source>
        <dbReference type="EMBL" id="KDR69889.1"/>
    </source>
</evidence>
<proteinExistence type="predicted"/>
<reference evidence="3" key="1">
    <citation type="journal article" date="2014" name="Proc. Natl. Acad. Sci. U.S.A.">
        <title>Extensive sampling of basidiomycete genomes demonstrates inadequacy of the white-rot/brown-rot paradigm for wood decay fungi.</title>
        <authorList>
            <person name="Riley R."/>
            <person name="Salamov A.A."/>
            <person name="Brown D.W."/>
            <person name="Nagy L.G."/>
            <person name="Floudas D."/>
            <person name="Held B.W."/>
            <person name="Levasseur A."/>
            <person name="Lombard V."/>
            <person name="Morin E."/>
            <person name="Otillar R."/>
            <person name="Lindquist E.A."/>
            <person name="Sun H."/>
            <person name="LaButti K.M."/>
            <person name="Schmutz J."/>
            <person name="Jabbour D."/>
            <person name="Luo H."/>
            <person name="Baker S.E."/>
            <person name="Pisabarro A.G."/>
            <person name="Walton J.D."/>
            <person name="Blanchette R.A."/>
            <person name="Henrissat B."/>
            <person name="Martin F."/>
            <person name="Cullen D."/>
            <person name="Hibbett D.S."/>
            <person name="Grigoriev I.V."/>
        </authorList>
    </citation>
    <scope>NUCLEOTIDE SEQUENCE [LARGE SCALE GENOMIC DNA]</scope>
    <source>
        <strain evidence="3">CBS 339.88</strain>
    </source>
</reference>
<protein>
    <submittedName>
        <fullName evidence="2">Uncharacterized protein</fullName>
    </submittedName>
</protein>
<keyword evidence="3" id="KW-1185">Reference proteome</keyword>
<feature type="compositionally biased region" description="Basic and acidic residues" evidence="1">
    <location>
        <begin position="106"/>
        <end position="119"/>
    </location>
</feature>
<sequence length="133" mass="14750">MSGIQPHPTHLSYLPGTGVVKTNPSADPMPRRSPFTPQSLSWPPLSHPEPWTPPSYHPFHCPRRRAASVEFSRPGIPLATLTALLPRYNSTREARLLTPARPPLQRVRDTHTKPTRAADTRPTMAKAIAGRGR</sequence>